<evidence type="ECO:0000256" key="1">
    <source>
        <dbReference type="SAM" id="MobiDB-lite"/>
    </source>
</evidence>
<evidence type="ECO:0000313" key="3">
    <source>
        <dbReference type="Proteomes" id="UP001219525"/>
    </source>
</evidence>
<accession>A0AAD6Y175</accession>
<proteinExistence type="predicted"/>
<comment type="caution">
    <text evidence="2">The sequence shown here is derived from an EMBL/GenBank/DDBJ whole genome shotgun (WGS) entry which is preliminary data.</text>
</comment>
<gene>
    <name evidence="2" type="ORF">GGX14DRAFT_574910</name>
</gene>
<protein>
    <submittedName>
        <fullName evidence="2">Uncharacterized protein</fullName>
    </submittedName>
</protein>
<name>A0AAD6Y175_9AGAR</name>
<keyword evidence="3" id="KW-1185">Reference proteome</keyword>
<evidence type="ECO:0000313" key="2">
    <source>
        <dbReference type="EMBL" id="KAJ7196340.1"/>
    </source>
</evidence>
<organism evidence="2 3">
    <name type="scientific">Mycena pura</name>
    <dbReference type="NCBI Taxonomy" id="153505"/>
    <lineage>
        <taxon>Eukaryota</taxon>
        <taxon>Fungi</taxon>
        <taxon>Dikarya</taxon>
        <taxon>Basidiomycota</taxon>
        <taxon>Agaricomycotina</taxon>
        <taxon>Agaricomycetes</taxon>
        <taxon>Agaricomycetidae</taxon>
        <taxon>Agaricales</taxon>
        <taxon>Marasmiineae</taxon>
        <taxon>Mycenaceae</taxon>
        <taxon>Mycena</taxon>
    </lineage>
</organism>
<sequence length="173" mass="18706">MRCTLHAPPAHDSPRSFGPNPTTRRPPPATRHPLCARASYVPPGIVRTPTRPRRSPLWLVATRSSPAVSVSRRIQRLPALPSTRPASRKTRFCLVLAFELASDASPMLLSAARAHHAMLCARASIGTHSLHAAVSDCRLTSGGSVRDEATTRILIVSQAESSKARPTPKCTRI</sequence>
<dbReference type="EMBL" id="JARJCW010000084">
    <property type="protein sequence ID" value="KAJ7196340.1"/>
    <property type="molecule type" value="Genomic_DNA"/>
</dbReference>
<reference evidence="2" key="1">
    <citation type="submission" date="2023-03" db="EMBL/GenBank/DDBJ databases">
        <title>Massive genome expansion in bonnet fungi (Mycena s.s.) driven by repeated elements and novel gene families across ecological guilds.</title>
        <authorList>
            <consortium name="Lawrence Berkeley National Laboratory"/>
            <person name="Harder C.B."/>
            <person name="Miyauchi S."/>
            <person name="Viragh M."/>
            <person name="Kuo A."/>
            <person name="Thoen E."/>
            <person name="Andreopoulos B."/>
            <person name="Lu D."/>
            <person name="Skrede I."/>
            <person name="Drula E."/>
            <person name="Henrissat B."/>
            <person name="Morin E."/>
            <person name="Kohler A."/>
            <person name="Barry K."/>
            <person name="LaButti K."/>
            <person name="Morin E."/>
            <person name="Salamov A."/>
            <person name="Lipzen A."/>
            <person name="Mereny Z."/>
            <person name="Hegedus B."/>
            <person name="Baldrian P."/>
            <person name="Stursova M."/>
            <person name="Weitz H."/>
            <person name="Taylor A."/>
            <person name="Grigoriev I.V."/>
            <person name="Nagy L.G."/>
            <person name="Martin F."/>
            <person name="Kauserud H."/>
        </authorList>
    </citation>
    <scope>NUCLEOTIDE SEQUENCE</scope>
    <source>
        <strain evidence="2">9144</strain>
    </source>
</reference>
<dbReference type="Proteomes" id="UP001219525">
    <property type="component" value="Unassembled WGS sequence"/>
</dbReference>
<feature type="region of interest" description="Disordered" evidence="1">
    <location>
        <begin position="1"/>
        <end position="34"/>
    </location>
</feature>
<dbReference type="AlphaFoldDB" id="A0AAD6Y175"/>